<evidence type="ECO:0000313" key="4">
    <source>
        <dbReference type="EMBL" id="MDO3382679.1"/>
    </source>
</evidence>
<dbReference type="InterPro" id="IPR035094">
    <property type="entry name" value="EgtD"/>
</dbReference>
<comment type="caution">
    <text evidence="4">The sequence shown here is derived from an EMBL/GenBank/DDBJ whole genome shotgun (WGS) entry which is preliminary data.</text>
</comment>
<dbReference type="Pfam" id="PF10017">
    <property type="entry name" value="Methyltransf_33"/>
    <property type="match status" value="1"/>
</dbReference>
<keyword evidence="1 4" id="KW-0489">Methyltransferase</keyword>
<dbReference type="SUPFAM" id="SSF53335">
    <property type="entry name" value="S-adenosyl-L-methionine-dependent methyltransferases"/>
    <property type="match status" value="1"/>
</dbReference>
<dbReference type="PANTHER" id="PTHR43397">
    <property type="entry name" value="ERGOTHIONEINE BIOSYNTHESIS PROTEIN 1"/>
    <property type="match status" value="1"/>
</dbReference>
<dbReference type="EC" id="2.1.1.44" evidence="4"/>
<dbReference type="GO" id="GO:0032259">
    <property type="term" value="P:methylation"/>
    <property type="evidence" value="ECO:0007669"/>
    <property type="project" value="UniProtKB-KW"/>
</dbReference>
<protein>
    <submittedName>
        <fullName evidence="4">L-histidine N(Alpha)-methyltransferase</fullName>
        <ecNumber evidence="4">2.1.1.44</ecNumber>
    </submittedName>
</protein>
<evidence type="ECO:0000313" key="5">
    <source>
        <dbReference type="Proteomes" id="UP001168380"/>
    </source>
</evidence>
<sequence length="322" mass="36895">MSQAQALRAVEPLQEHGEFLADVLHGLQAEPKTLSPKYFYDSKGSQYFDEICGLSEYYPYHTELELLPQVAHDLTRQFNPPGGLEIVEFGAGSLRKVGILLRALKKVRSFTAIDICREHLVESCRVLESQYRELTINPCVHDFTKPLTLIDTERTRLGFFPGSTIGNLNRDEAREFLRNAGKTLGPSSYLLIGVDTKKPEPILHRAYNDARGVTARFNKNILTRINRELDGKFIPEQFAHHAFYNEEKGRVEMHLRSLKAQTVEVAGHRFFFERGESIHTENSYKYRPAEFSALAKQAGWETKRLWLGKEDLFSISLLRHVD</sequence>
<organism evidence="4 5">
    <name type="scientific">Gilvimarinus algae</name>
    <dbReference type="NCBI Taxonomy" id="3058037"/>
    <lineage>
        <taxon>Bacteria</taxon>
        <taxon>Pseudomonadati</taxon>
        <taxon>Pseudomonadota</taxon>
        <taxon>Gammaproteobacteria</taxon>
        <taxon>Cellvibrionales</taxon>
        <taxon>Cellvibrionaceae</taxon>
        <taxon>Gilvimarinus</taxon>
    </lineage>
</organism>
<evidence type="ECO:0000256" key="2">
    <source>
        <dbReference type="ARBA" id="ARBA00022679"/>
    </source>
</evidence>
<name>A0ABT8TF20_9GAMM</name>
<dbReference type="GO" id="GO:0052706">
    <property type="term" value="F:L-histidine N(alpha)-methyltransferase activity"/>
    <property type="evidence" value="ECO:0007669"/>
    <property type="project" value="UniProtKB-EC"/>
</dbReference>
<dbReference type="NCBIfam" id="TIGR03438">
    <property type="entry name" value="egtD_ergothio"/>
    <property type="match status" value="1"/>
</dbReference>
<evidence type="ECO:0000259" key="3">
    <source>
        <dbReference type="Pfam" id="PF10017"/>
    </source>
</evidence>
<dbReference type="InterPro" id="IPR051128">
    <property type="entry name" value="EgtD_Methyltrsf_superfamily"/>
</dbReference>
<dbReference type="RefSeq" id="WP_302713059.1">
    <property type="nucleotide sequence ID" value="NZ_JAULRT010000052.1"/>
</dbReference>
<keyword evidence="5" id="KW-1185">Reference proteome</keyword>
<dbReference type="Proteomes" id="UP001168380">
    <property type="component" value="Unassembled WGS sequence"/>
</dbReference>
<dbReference type="PANTHER" id="PTHR43397:SF1">
    <property type="entry name" value="ERGOTHIONEINE BIOSYNTHESIS PROTEIN 1"/>
    <property type="match status" value="1"/>
</dbReference>
<dbReference type="InterPro" id="IPR029063">
    <property type="entry name" value="SAM-dependent_MTases_sf"/>
</dbReference>
<keyword evidence="2 4" id="KW-0808">Transferase</keyword>
<gene>
    <name evidence="4" type="primary">egtD</name>
    <name evidence="4" type="ORF">QWI16_10895</name>
</gene>
<dbReference type="EMBL" id="JAULRT010000052">
    <property type="protein sequence ID" value="MDO3382679.1"/>
    <property type="molecule type" value="Genomic_DNA"/>
</dbReference>
<dbReference type="InterPro" id="IPR017804">
    <property type="entry name" value="MeTrfase_EgtD-like"/>
</dbReference>
<proteinExistence type="predicted"/>
<dbReference type="Gene3D" id="3.40.50.150">
    <property type="entry name" value="Vaccinia Virus protein VP39"/>
    <property type="match status" value="1"/>
</dbReference>
<feature type="domain" description="Histidine-specific methyltransferase SAM-dependent" evidence="3">
    <location>
        <begin position="21"/>
        <end position="319"/>
    </location>
</feature>
<dbReference type="PIRSF" id="PIRSF018005">
    <property type="entry name" value="UCP018005"/>
    <property type="match status" value="1"/>
</dbReference>
<dbReference type="InterPro" id="IPR019257">
    <property type="entry name" value="MeTrfase_dom"/>
</dbReference>
<accession>A0ABT8TF20</accession>
<evidence type="ECO:0000256" key="1">
    <source>
        <dbReference type="ARBA" id="ARBA00022603"/>
    </source>
</evidence>
<reference evidence="4" key="1">
    <citation type="submission" date="2023-07" db="EMBL/GenBank/DDBJ databases">
        <title>Gilvimarinus algae sp. nov., isolated from the surface of Kelp.</title>
        <authorList>
            <person name="Sun Y.Y."/>
            <person name="Gong Y."/>
            <person name="Du Z.J."/>
        </authorList>
    </citation>
    <scope>NUCLEOTIDE SEQUENCE</scope>
    <source>
        <strain evidence="4">SDUM040014</strain>
    </source>
</reference>